<protein>
    <recommendedName>
        <fullName evidence="3">thioredoxin-dependent peroxiredoxin</fullName>
        <ecNumber evidence="3">1.11.1.24</ecNumber>
    </recommendedName>
    <alternativeName>
        <fullName evidence="11">Bacterioferritin comigratory protein</fullName>
    </alternativeName>
    <alternativeName>
        <fullName evidence="9">Thioredoxin peroxidase</fullName>
    </alternativeName>
</protein>
<organism evidence="15 16">
    <name type="scientific">Frondihabitans australicus</name>
    <dbReference type="NCBI Taxonomy" id="386892"/>
    <lineage>
        <taxon>Bacteria</taxon>
        <taxon>Bacillati</taxon>
        <taxon>Actinomycetota</taxon>
        <taxon>Actinomycetes</taxon>
        <taxon>Micrococcales</taxon>
        <taxon>Microbacteriaceae</taxon>
        <taxon>Frondihabitans</taxon>
    </lineage>
</organism>
<dbReference type="GO" id="GO:0008379">
    <property type="term" value="F:thioredoxin peroxidase activity"/>
    <property type="evidence" value="ECO:0007669"/>
    <property type="project" value="TreeGrafter"/>
</dbReference>
<evidence type="ECO:0000256" key="4">
    <source>
        <dbReference type="ARBA" id="ARBA00022559"/>
    </source>
</evidence>
<dbReference type="EMBL" id="RBKS01000001">
    <property type="protein sequence ID" value="RKR74910.1"/>
    <property type="molecule type" value="Genomic_DNA"/>
</dbReference>
<keyword evidence="4" id="KW-0575">Peroxidase</keyword>
<evidence type="ECO:0000256" key="13">
    <source>
        <dbReference type="PIRSR" id="PIRSR000239-1"/>
    </source>
</evidence>
<gene>
    <name evidence="15" type="ORF">C8E83_2044</name>
</gene>
<dbReference type="EC" id="1.11.1.24" evidence="3"/>
<evidence type="ECO:0000256" key="7">
    <source>
        <dbReference type="ARBA" id="ARBA00023157"/>
    </source>
</evidence>
<dbReference type="InterPro" id="IPR013766">
    <property type="entry name" value="Thioredoxin_domain"/>
</dbReference>
<feature type="domain" description="Thioredoxin" evidence="14">
    <location>
        <begin position="4"/>
        <end position="159"/>
    </location>
</feature>
<dbReference type="PANTHER" id="PTHR42801:SF22">
    <property type="entry name" value="PEROXIREDOXIN SLL0755-RELATED"/>
    <property type="match status" value="1"/>
</dbReference>
<evidence type="ECO:0000313" key="15">
    <source>
        <dbReference type="EMBL" id="RKR74910.1"/>
    </source>
</evidence>
<comment type="subunit">
    <text evidence="2">Monomer.</text>
</comment>
<dbReference type="GO" id="GO:0005737">
    <property type="term" value="C:cytoplasm"/>
    <property type="evidence" value="ECO:0007669"/>
    <property type="project" value="TreeGrafter"/>
</dbReference>
<evidence type="ECO:0000256" key="11">
    <source>
        <dbReference type="ARBA" id="ARBA00041373"/>
    </source>
</evidence>
<dbReference type="InterPro" id="IPR050924">
    <property type="entry name" value="Peroxiredoxin_BCP/PrxQ"/>
</dbReference>
<reference evidence="15 16" key="1">
    <citation type="submission" date="2018-10" db="EMBL/GenBank/DDBJ databases">
        <title>Sequencing the genomes of 1000 actinobacteria strains.</title>
        <authorList>
            <person name="Klenk H.-P."/>
        </authorList>
    </citation>
    <scope>NUCLEOTIDE SEQUENCE [LARGE SCALE GENOMIC DNA]</scope>
    <source>
        <strain evidence="15 16">DSM 17894</strain>
    </source>
</reference>
<dbReference type="GO" id="GO:0045454">
    <property type="term" value="P:cell redox homeostasis"/>
    <property type="evidence" value="ECO:0007669"/>
    <property type="project" value="TreeGrafter"/>
</dbReference>
<comment type="catalytic activity">
    <reaction evidence="12">
        <text>a hydroperoxide + [thioredoxin]-dithiol = an alcohol + [thioredoxin]-disulfide + H2O</text>
        <dbReference type="Rhea" id="RHEA:62620"/>
        <dbReference type="Rhea" id="RHEA-COMP:10698"/>
        <dbReference type="Rhea" id="RHEA-COMP:10700"/>
        <dbReference type="ChEBI" id="CHEBI:15377"/>
        <dbReference type="ChEBI" id="CHEBI:29950"/>
        <dbReference type="ChEBI" id="CHEBI:30879"/>
        <dbReference type="ChEBI" id="CHEBI:35924"/>
        <dbReference type="ChEBI" id="CHEBI:50058"/>
        <dbReference type="EC" id="1.11.1.24"/>
    </reaction>
</comment>
<proteinExistence type="inferred from homology"/>
<dbReference type="InterPro" id="IPR036249">
    <property type="entry name" value="Thioredoxin-like_sf"/>
</dbReference>
<keyword evidence="6" id="KW-0560">Oxidoreductase</keyword>
<evidence type="ECO:0000256" key="5">
    <source>
        <dbReference type="ARBA" id="ARBA00022862"/>
    </source>
</evidence>
<evidence type="ECO:0000256" key="8">
    <source>
        <dbReference type="ARBA" id="ARBA00023284"/>
    </source>
</evidence>
<evidence type="ECO:0000256" key="6">
    <source>
        <dbReference type="ARBA" id="ARBA00023002"/>
    </source>
</evidence>
<keyword evidence="7" id="KW-1015">Disulfide bond</keyword>
<evidence type="ECO:0000313" key="16">
    <source>
        <dbReference type="Proteomes" id="UP000280008"/>
    </source>
</evidence>
<keyword evidence="8" id="KW-0676">Redox-active center</keyword>
<dbReference type="SUPFAM" id="SSF52833">
    <property type="entry name" value="Thioredoxin-like"/>
    <property type="match status" value="1"/>
</dbReference>
<evidence type="ECO:0000256" key="3">
    <source>
        <dbReference type="ARBA" id="ARBA00013017"/>
    </source>
</evidence>
<feature type="active site" description="Cysteine sulfenic acid (-SOH) intermediate; for peroxidase activity" evidence="13">
    <location>
        <position position="53"/>
    </location>
</feature>
<dbReference type="GO" id="GO:0034599">
    <property type="term" value="P:cellular response to oxidative stress"/>
    <property type="evidence" value="ECO:0007669"/>
    <property type="project" value="TreeGrafter"/>
</dbReference>
<evidence type="ECO:0000256" key="1">
    <source>
        <dbReference type="ARBA" id="ARBA00003330"/>
    </source>
</evidence>
<dbReference type="Gene3D" id="3.40.30.10">
    <property type="entry name" value="Glutaredoxin"/>
    <property type="match status" value="1"/>
</dbReference>
<dbReference type="Pfam" id="PF00578">
    <property type="entry name" value="AhpC-TSA"/>
    <property type="match status" value="1"/>
</dbReference>
<dbReference type="OrthoDB" id="9812811at2"/>
<evidence type="ECO:0000256" key="2">
    <source>
        <dbReference type="ARBA" id="ARBA00011245"/>
    </source>
</evidence>
<sequence>MGIPDVGDQAPDFVLPGVRVVEGITTRQDFALSKRPGSAVVLAFYPADESTICTTQLCSYQDELDGFAGLGAEVWGISRQSLASHERFAANFGLSFPLLSDEGSTVIKRYGIGLPGLGLRRSVFVIDGSSIVRWKHVALLGATFVKASVIQDALTSVIA</sequence>
<dbReference type="PROSITE" id="PS51352">
    <property type="entry name" value="THIOREDOXIN_2"/>
    <property type="match status" value="1"/>
</dbReference>
<dbReference type="Proteomes" id="UP000280008">
    <property type="component" value="Unassembled WGS sequence"/>
</dbReference>
<dbReference type="CDD" id="cd03017">
    <property type="entry name" value="PRX_BCP"/>
    <property type="match status" value="1"/>
</dbReference>
<dbReference type="InterPro" id="IPR000866">
    <property type="entry name" value="AhpC/TSA"/>
</dbReference>
<dbReference type="PIRSF" id="PIRSF000239">
    <property type="entry name" value="AHPC"/>
    <property type="match status" value="1"/>
</dbReference>
<keyword evidence="5" id="KW-0049">Antioxidant</keyword>
<evidence type="ECO:0000256" key="12">
    <source>
        <dbReference type="ARBA" id="ARBA00049091"/>
    </source>
</evidence>
<evidence type="ECO:0000256" key="10">
    <source>
        <dbReference type="ARBA" id="ARBA00038489"/>
    </source>
</evidence>
<evidence type="ECO:0000259" key="14">
    <source>
        <dbReference type="PROSITE" id="PS51352"/>
    </source>
</evidence>
<comment type="function">
    <text evidence="1">Thiol-specific peroxidase that catalyzes the reduction of hydrogen peroxide and organic hydroperoxides to water and alcohols, respectively. Plays a role in cell protection against oxidative stress by detoxifying peroxides and as sensor of hydrogen peroxide-mediated signaling events.</text>
</comment>
<evidence type="ECO:0000256" key="9">
    <source>
        <dbReference type="ARBA" id="ARBA00032824"/>
    </source>
</evidence>
<name>A0A495IGV7_9MICO</name>
<comment type="similarity">
    <text evidence="10">Belongs to the peroxiredoxin family. BCP/PrxQ subfamily.</text>
</comment>
<dbReference type="InterPro" id="IPR024706">
    <property type="entry name" value="Peroxiredoxin_AhpC-typ"/>
</dbReference>
<comment type="caution">
    <text evidence="15">The sequence shown here is derived from an EMBL/GenBank/DDBJ whole genome shotgun (WGS) entry which is preliminary data.</text>
</comment>
<dbReference type="PANTHER" id="PTHR42801">
    <property type="entry name" value="THIOREDOXIN-DEPENDENT PEROXIDE REDUCTASE"/>
    <property type="match status" value="1"/>
</dbReference>
<dbReference type="RefSeq" id="WP_121369768.1">
    <property type="nucleotide sequence ID" value="NZ_RBKS01000001.1"/>
</dbReference>
<accession>A0A495IGV7</accession>
<dbReference type="AlphaFoldDB" id="A0A495IGV7"/>
<keyword evidence="16" id="KW-1185">Reference proteome</keyword>